<dbReference type="PANTHER" id="PTHR43670">
    <property type="entry name" value="HEAT SHOCK PROTEIN 26"/>
    <property type="match status" value="1"/>
</dbReference>
<comment type="similarity">
    <text evidence="4 5">Belongs to the small heat shock protein (HSP20) family.</text>
</comment>
<dbReference type="InterPro" id="IPR002068">
    <property type="entry name" value="A-crystallin/Hsp20_dom"/>
</dbReference>
<dbReference type="Gene3D" id="2.60.40.790">
    <property type="match status" value="1"/>
</dbReference>
<keyword evidence="3" id="KW-0611">Plant defense</keyword>
<feature type="compositionally biased region" description="Basic and acidic residues" evidence="6">
    <location>
        <begin position="183"/>
        <end position="203"/>
    </location>
</feature>
<protein>
    <recommendedName>
        <fullName evidence="8">SHSP domain-containing protein</fullName>
    </recommendedName>
</protein>
<evidence type="ECO:0000256" key="4">
    <source>
        <dbReference type="PROSITE-ProRule" id="PRU00285"/>
    </source>
</evidence>
<evidence type="ECO:0000256" key="6">
    <source>
        <dbReference type="SAM" id="MobiDB-lite"/>
    </source>
</evidence>
<feature type="compositionally biased region" description="Polar residues" evidence="6">
    <location>
        <begin position="204"/>
        <end position="216"/>
    </location>
</feature>
<sequence>MNTKQGARSYVDFEPSYEWSRGEETDILRVHLPDFKREYIKVQVDSYGNLRTAGERPVEGNQWSRFWKDFRLPNNCNVSDIRAKFENGTLFITVPKQIARSKPTVPDQLPPLSKPAPAPAPKPVAAPEMPKPAVPEPKPTADQPSIASPRYQPANGKLRDMLSTKQEEKVDDKKSTTPTQPVGEKKETDRKEEKPIEEKRTEKQPITQAAGSSSAKETVPQASRVATGLQSPRRGLLLNVAVAVIVLVGLGLYLSFKLKKGVADHGYHNNTEEL</sequence>
<dbReference type="EMBL" id="JAMRDG010000002">
    <property type="protein sequence ID" value="KAJ3685893.1"/>
    <property type="molecule type" value="Genomic_DNA"/>
</dbReference>
<dbReference type="InterPro" id="IPR008978">
    <property type="entry name" value="HSP20-like_chaperone"/>
</dbReference>
<dbReference type="PANTHER" id="PTHR43670:SF132">
    <property type="entry name" value="OS03G0157600 PROTEIN"/>
    <property type="match status" value="1"/>
</dbReference>
<evidence type="ECO:0000256" key="7">
    <source>
        <dbReference type="SAM" id="Phobius"/>
    </source>
</evidence>
<reference evidence="9 10" key="1">
    <citation type="journal article" date="2022" name="Cell">
        <title>Repeat-based holocentromeres influence genome architecture and karyotype evolution.</title>
        <authorList>
            <person name="Hofstatter P.G."/>
            <person name="Thangavel G."/>
            <person name="Lux T."/>
            <person name="Neumann P."/>
            <person name="Vondrak T."/>
            <person name="Novak P."/>
            <person name="Zhang M."/>
            <person name="Costa L."/>
            <person name="Castellani M."/>
            <person name="Scott A."/>
            <person name="Toegelov H."/>
            <person name="Fuchs J."/>
            <person name="Mata-Sucre Y."/>
            <person name="Dias Y."/>
            <person name="Vanzela A.L.L."/>
            <person name="Huettel B."/>
            <person name="Almeida C.C.S."/>
            <person name="Simkova H."/>
            <person name="Souza G."/>
            <person name="Pedrosa-Harand A."/>
            <person name="Macas J."/>
            <person name="Mayer K.F.X."/>
            <person name="Houben A."/>
            <person name="Marques A."/>
        </authorList>
    </citation>
    <scope>NUCLEOTIDE SEQUENCE [LARGE SCALE GENOMIC DNA]</scope>
    <source>
        <strain evidence="9">RhyTen1mFocal</strain>
    </source>
</reference>
<keyword evidence="7" id="KW-0812">Transmembrane</keyword>
<keyword evidence="2" id="KW-1003">Cell membrane</keyword>
<evidence type="ECO:0000256" key="2">
    <source>
        <dbReference type="ARBA" id="ARBA00022475"/>
    </source>
</evidence>
<accession>A0AAD5WFN2</accession>
<evidence type="ECO:0000259" key="8">
    <source>
        <dbReference type="PROSITE" id="PS01031"/>
    </source>
</evidence>
<proteinExistence type="inferred from homology"/>
<feature type="transmembrane region" description="Helical" evidence="7">
    <location>
        <begin position="236"/>
        <end position="256"/>
    </location>
</feature>
<evidence type="ECO:0000256" key="3">
    <source>
        <dbReference type="ARBA" id="ARBA00022821"/>
    </source>
</evidence>
<evidence type="ECO:0000256" key="5">
    <source>
        <dbReference type="RuleBase" id="RU003616"/>
    </source>
</evidence>
<dbReference type="Pfam" id="PF00011">
    <property type="entry name" value="HSP20"/>
    <property type="match status" value="1"/>
</dbReference>
<evidence type="ECO:0000256" key="1">
    <source>
        <dbReference type="ARBA" id="ARBA00004162"/>
    </source>
</evidence>
<feature type="region of interest" description="Disordered" evidence="6">
    <location>
        <begin position="102"/>
        <end position="228"/>
    </location>
</feature>
<evidence type="ECO:0000313" key="10">
    <source>
        <dbReference type="Proteomes" id="UP001210211"/>
    </source>
</evidence>
<comment type="caution">
    <text evidence="9">The sequence shown here is derived from an EMBL/GenBank/DDBJ whole genome shotgun (WGS) entry which is preliminary data.</text>
</comment>
<dbReference type="AlphaFoldDB" id="A0AAD5WFN2"/>
<keyword evidence="10" id="KW-1185">Reference proteome</keyword>
<feature type="domain" description="SHSP" evidence="8">
    <location>
        <begin position="8"/>
        <end position="115"/>
    </location>
</feature>
<evidence type="ECO:0000313" key="9">
    <source>
        <dbReference type="EMBL" id="KAJ3685893.1"/>
    </source>
</evidence>
<dbReference type="PROSITE" id="PS01031">
    <property type="entry name" value="SHSP"/>
    <property type="match status" value="1"/>
</dbReference>
<dbReference type="GO" id="GO:0006952">
    <property type="term" value="P:defense response"/>
    <property type="evidence" value="ECO:0007669"/>
    <property type="project" value="UniProtKB-KW"/>
</dbReference>
<keyword evidence="7" id="KW-0472">Membrane</keyword>
<dbReference type="SUPFAM" id="SSF49764">
    <property type="entry name" value="HSP20-like chaperones"/>
    <property type="match status" value="1"/>
</dbReference>
<comment type="subcellular location">
    <subcellularLocation>
        <location evidence="1">Cell membrane</location>
        <topology evidence="1">Single-pass membrane protein</topology>
    </subcellularLocation>
</comment>
<dbReference type="GO" id="GO:0005886">
    <property type="term" value="C:plasma membrane"/>
    <property type="evidence" value="ECO:0007669"/>
    <property type="project" value="UniProtKB-SubCell"/>
</dbReference>
<feature type="compositionally biased region" description="Pro residues" evidence="6">
    <location>
        <begin position="108"/>
        <end position="138"/>
    </location>
</feature>
<dbReference type="Proteomes" id="UP001210211">
    <property type="component" value="Unassembled WGS sequence"/>
</dbReference>
<name>A0AAD5WFN2_9POAL</name>
<keyword evidence="7" id="KW-1133">Transmembrane helix</keyword>
<feature type="compositionally biased region" description="Basic and acidic residues" evidence="6">
    <location>
        <begin position="157"/>
        <end position="175"/>
    </location>
</feature>
<organism evidence="9 10">
    <name type="scientific">Rhynchospora tenuis</name>
    <dbReference type="NCBI Taxonomy" id="198213"/>
    <lineage>
        <taxon>Eukaryota</taxon>
        <taxon>Viridiplantae</taxon>
        <taxon>Streptophyta</taxon>
        <taxon>Embryophyta</taxon>
        <taxon>Tracheophyta</taxon>
        <taxon>Spermatophyta</taxon>
        <taxon>Magnoliopsida</taxon>
        <taxon>Liliopsida</taxon>
        <taxon>Poales</taxon>
        <taxon>Cyperaceae</taxon>
        <taxon>Cyperoideae</taxon>
        <taxon>Rhynchosporeae</taxon>
        <taxon>Rhynchospora</taxon>
    </lineage>
</organism>
<dbReference type="GO" id="GO:0034605">
    <property type="term" value="P:cellular response to heat"/>
    <property type="evidence" value="ECO:0007669"/>
    <property type="project" value="TreeGrafter"/>
</dbReference>
<gene>
    <name evidence="9" type="ORF">LUZ61_015057</name>
</gene>